<sequence length="63" mass="6771">MSLTHQAHAQESQASAQSASSHASNTQLPPRLPCRGCLPTCSNYATCDGKPWREVGQAHSIKH</sequence>
<dbReference type="RefSeq" id="WP_378119854.1">
    <property type="nucleotide sequence ID" value="NZ_JBHRTF010000004.1"/>
</dbReference>
<gene>
    <name evidence="2" type="ORF">ACFODX_13225</name>
</gene>
<feature type="compositionally biased region" description="Low complexity" evidence="1">
    <location>
        <begin position="1"/>
        <end position="24"/>
    </location>
</feature>
<accession>A0ABV7FK05</accession>
<organism evidence="2 3">
    <name type="scientific">Cellvibrio fontiphilus</name>
    <dbReference type="NCBI Taxonomy" id="1815559"/>
    <lineage>
        <taxon>Bacteria</taxon>
        <taxon>Pseudomonadati</taxon>
        <taxon>Pseudomonadota</taxon>
        <taxon>Gammaproteobacteria</taxon>
        <taxon>Cellvibrionales</taxon>
        <taxon>Cellvibrionaceae</taxon>
        <taxon>Cellvibrio</taxon>
    </lineage>
</organism>
<evidence type="ECO:0000313" key="2">
    <source>
        <dbReference type="EMBL" id="MFC3116527.1"/>
    </source>
</evidence>
<reference evidence="3" key="1">
    <citation type="journal article" date="2019" name="Int. J. Syst. Evol. Microbiol.">
        <title>The Global Catalogue of Microorganisms (GCM) 10K type strain sequencing project: providing services to taxonomists for standard genome sequencing and annotation.</title>
        <authorList>
            <consortium name="The Broad Institute Genomics Platform"/>
            <consortium name="The Broad Institute Genome Sequencing Center for Infectious Disease"/>
            <person name="Wu L."/>
            <person name="Ma J."/>
        </authorList>
    </citation>
    <scope>NUCLEOTIDE SEQUENCE [LARGE SCALE GENOMIC DNA]</scope>
    <source>
        <strain evidence="3">KCTC 52237</strain>
    </source>
</reference>
<protein>
    <submittedName>
        <fullName evidence="2">Uncharacterized protein</fullName>
    </submittedName>
</protein>
<feature type="region of interest" description="Disordered" evidence="1">
    <location>
        <begin position="1"/>
        <end position="31"/>
    </location>
</feature>
<name>A0ABV7FK05_9GAMM</name>
<evidence type="ECO:0000313" key="3">
    <source>
        <dbReference type="Proteomes" id="UP001595555"/>
    </source>
</evidence>
<keyword evidence="3" id="KW-1185">Reference proteome</keyword>
<dbReference type="EMBL" id="JBHRTF010000004">
    <property type="protein sequence ID" value="MFC3116527.1"/>
    <property type="molecule type" value="Genomic_DNA"/>
</dbReference>
<evidence type="ECO:0000256" key="1">
    <source>
        <dbReference type="SAM" id="MobiDB-lite"/>
    </source>
</evidence>
<dbReference type="Proteomes" id="UP001595555">
    <property type="component" value="Unassembled WGS sequence"/>
</dbReference>
<proteinExistence type="predicted"/>
<comment type="caution">
    <text evidence="2">The sequence shown here is derived from an EMBL/GenBank/DDBJ whole genome shotgun (WGS) entry which is preliminary data.</text>
</comment>